<dbReference type="PANTHER" id="PTHR21064:SF6">
    <property type="entry name" value="AMINOGLYCOSIDE PHOSPHOTRANSFERASE DOMAIN-CONTAINING PROTEIN"/>
    <property type="match status" value="1"/>
</dbReference>
<name>S3N7R1_9GAMM</name>
<keyword evidence="4" id="KW-1185">Reference proteome</keyword>
<dbReference type="GO" id="GO:0004413">
    <property type="term" value="F:homoserine kinase activity"/>
    <property type="evidence" value="ECO:0007669"/>
    <property type="project" value="TreeGrafter"/>
</dbReference>
<evidence type="ECO:0000313" key="3">
    <source>
        <dbReference type="EMBL" id="EPF74438.1"/>
    </source>
</evidence>
<dbReference type="STRING" id="632955.GCA_000829675_00880"/>
<dbReference type="PROSITE" id="PS50011">
    <property type="entry name" value="PROTEIN_KINASE_DOM"/>
    <property type="match status" value="1"/>
</dbReference>
<dbReference type="RefSeq" id="WP_016655885.1">
    <property type="nucleotide sequence ID" value="NZ_KE340352.1"/>
</dbReference>
<feature type="domain" description="Protein kinase" evidence="2">
    <location>
        <begin position="22"/>
        <end position="333"/>
    </location>
</feature>
<evidence type="ECO:0000259" key="2">
    <source>
        <dbReference type="PROSITE" id="PS50011"/>
    </source>
</evidence>
<dbReference type="AlphaFoldDB" id="S3N7R1"/>
<evidence type="ECO:0000256" key="1">
    <source>
        <dbReference type="ARBA" id="ARBA00038240"/>
    </source>
</evidence>
<dbReference type="SUPFAM" id="SSF56112">
    <property type="entry name" value="Protein kinase-like (PK-like)"/>
    <property type="match status" value="1"/>
</dbReference>
<dbReference type="Gene3D" id="3.30.200.20">
    <property type="entry name" value="Phosphorylase Kinase, domain 1"/>
    <property type="match status" value="1"/>
</dbReference>
<dbReference type="InterPro" id="IPR011009">
    <property type="entry name" value="Kinase-like_dom_sf"/>
</dbReference>
<evidence type="ECO:0000313" key="4">
    <source>
        <dbReference type="Proteomes" id="UP000014568"/>
    </source>
</evidence>
<comment type="similarity">
    <text evidence="1">Belongs to the pseudomonas-type ThrB family.</text>
</comment>
<dbReference type="eggNOG" id="COG2334">
    <property type="taxonomic scope" value="Bacteria"/>
</dbReference>
<dbReference type="GO" id="GO:0009088">
    <property type="term" value="P:threonine biosynthetic process"/>
    <property type="evidence" value="ECO:0007669"/>
    <property type="project" value="TreeGrafter"/>
</dbReference>
<protein>
    <recommendedName>
        <fullName evidence="2">Protein kinase domain-containing protein</fullName>
    </recommendedName>
</protein>
<sequence length="333" mass="38689">MTALQNESLDHKQLMCLAEQAMALYPKQYRGTIQLLCQSENATFLIRTEKDRYALRIHRPNYHSQQDIESELRWLDALTEQGIAVPQAIHDEHGHRVVRLQLEPNIQRYAVLFNWVEGDMPTINVNPTAFQKLGRITAKLHQHSKSWEMDNSFQRIVWDHETMLGKNGHWGDWRNAPHLSTKDHIIIEEAIARIGHELTDFGKSKQRYGLIHADLRLTNLLLQNEQIGVIDFDDCGMSWFMHDLAAAISFNEHLSNVQQWVDQWIKGYETIGHISDAEYELIPTFIMQRRLQMMAWNGSHAQTEMALSLGDQWSNETVRLCKKYLNNKIPVGA</sequence>
<dbReference type="HOGENOM" id="CLU_044821_2_0_6"/>
<dbReference type="InterPro" id="IPR000719">
    <property type="entry name" value="Prot_kinase_dom"/>
</dbReference>
<dbReference type="InterPro" id="IPR002575">
    <property type="entry name" value="Aminoglycoside_PTrfase"/>
</dbReference>
<dbReference type="Proteomes" id="UP000014568">
    <property type="component" value="Unassembled WGS sequence"/>
</dbReference>
<proteinExistence type="inferred from homology"/>
<comment type="caution">
    <text evidence="3">The sequence shown here is derived from an EMBL/GenBank/DDBJ whole genome shotgun (WGS) entry which is preliminary data.</text>
</comment>
<dbReference type="Gene3D" id="3.90.1200.10">
    <property type="match status" value="1"/>
</dbReference>
<dbReference type="EMBL" id="ATGI01000018">
    <property type="protein sequence ID" value="EPF74438.1"/>
    <property type="molecule type" value="Genomic_DNA"/>
</dbReference>
<dbReference type="OrthoDB" id="241498at2"/>
<accession>S3N7R1</accession>
<reference evidence="3 4" key="1">
    <citation type="submission" date="2013-06" db="EMBL/GenBank/DDBJ databases">
        <title>The Genome Sequence of Acinetobacter rudis CIP 110305.</title>
        <authorList>
            <consortium name="The Broad Institute Genome Sequencing Platform"/>
            <consortium name="The Broad Institute Genome Sequencing Center for Infectious Disease"/>
            <person name="Cerqueira G."/>
            <person name="Feldgarden M."/>
            <person name="Courvalin P."/>
            <person name="Perichon B."/>
            <person name="Grillot-Courvalin C."/>
            <person name="Clermont D."/>
            <person name="Rocha E."/>
            <person name="Yoon E.-J."/>
            <person name="Nemec A."/>
            <person name="Young S.K."/>
            <person name="Zeng Q."/>
            <person name="Gargeya S."/>
            <person name="Fitzgerald M."/>
            <person name="Abouelleil A."/>
            <person name="Alvarado L."/>
            <person name="Berlin A.M."/>
            <person name="Chapman S.B."/>
            <person name="Dewar J."/>
            <person name="Goldberg J."/>
            <person name="Griggs A."/>
            <person name="Gujja S."/>
            <person name="Hansen M."/>
            <person name="Howarth C."/>
            <person name="Imamovic A."/>
            <person name="Larimer J."/>
            <person name="McCowan C."/>
            <person name="Murphy C."/>
            <person name="Pearson M."/>
            <person name="Priest M."/>
            <person name="Roberts A."/>
            <person name="Saif S."/>
            <person name="Shea T."/>
            <person name="Sykes S."/>
            <person name="Wortman J."/>
            <person name="Nusbaum C."/>
            <person name="Birren B."/>
        </authorList>
    </citation>
    <scope>NUCLEOTIDE SEQUENCE [LARGE SCALE GENOMIC DNA]</scope>
    <source>
        <strain evidence="3 4">CIP 110305</strain>
    </source>
</reference>
<organism evidence="3 4">
    <name type="scientific">Acinetobacter rudis CIP 110305</name>
    <dbReference type="NCBI Taxonomy" id="421052"/>
    <lineage>
        <taxon>Bacteria</taxon>
        <taxon>Pseudomonadati</taxon>
        <taxon>Pseudomonadota</taxon>
        <taxon>Gammaproteobacteria</taxon>
        <taxon>Moraxellales</taxon>
        <taxon>Moraxellaceae</taxon>
        <taxon>Acinetobacter</taxon>
    </lineage>
</organism>
<dbReference type="PATRIC" id="fig|421052.3.peg.1433"/>
<dbReference type="PANTHER" id="PTHR21064">
    <property type="entry name" value="AMINOGLYCOSIDE PHOSPHOTRANSFERASE DOMAIN-CONTAINING PROTEIN-RELATED"/>
    <property type="match status" value="1"/>
</dbReference>
<dbReference type="Pfam" id="PF01636">
    <property type="entry name" value="APH"/>
    <property type="match status" value="1"/>
</dbReference>
<gene>
    <name evidence="3" type="ORF">F945_01477</name>
</gene>
<dbReference type="GO" id="GO:0004672">
    <property type="term" value="F:protein kinase activity"/>
    <property type="evidence" value="ECO:0007669"/>
    <property type="project" value="InterPro"/>
</dbReference>
<dbReference type="InterPro" id="IPR050249">
    <property type="entry name" value="Pseudomonas-type_ThrB"/>
</dbReference>
<dbReference type="GO" id="GO:0005524">
    <property type="term" value="F:ATP binding"/>
    <property type="evidence" value="ECO:0007669"/>
    <property type="project" value="InterPro"/>
</dbReference>